<dbReference type="Proteomes" id="UP000499080">
    <property type="component" value="Unassembled WGS sequence"/>
</dbReference>
<dbReference type="AlphaFoldDB" id="A0A4Y2D6K1"/>
<evidence type="ECO:0000313" key="2">
    <source>
        <dbReference type="Proteomes" id="UP000499080"/>
    </source>
</evidence>
<name>A0A4Y2D6K1_ARAVE</name>
<keyword evidence="2" id="KW-1185">Reference proteome</keyword>
<organism evidence="1 2">
    <name type="scientific">Araneus ventricosus</name>
    <name type="common">Orbweaver spider</name>
    <name type="synonym">Epeira ventricosa</name>
    <dbReference type="NCBI Taxonomy" id="182803"/>
    <lineage>
        <taxon>Eukaryota</taxon>
        <taxon>Metazoa</taxon>
        <taxon>Ecdysozoa</taxon>
        <taxon>Arthropoda</taxon>
        <taxon>Chelicerata</taxon>
        <taxon>Arachnida</taxon>
        <taxon>Araneae</taxon>
        <taxon>Araneomorphae</taxon>
        <taxon>Entelegynae</taxon>
        <taxon>Araneoidea</taxon>
        <taxon>Araneidae</taxon>
        <taxon>Araneus</taxon>
    </lineage>
</organism>
<protein>
    <submittedName>
        <fullName evidence="1">Uncharacterized protein</fullName>
    </submittedName>
</protein>
<comment type="caution">
    <text evidence="1">The sequence shown here is derived from an EMBL/GenBank/DDBJ whole genome shotgun (WGS) entry which is preliminary data.</text>
</comment>
<reference evidence="1 2" key="1">
    <citation type="journal article" date="2019" name="Sci. Rep.">
        <title>Orb-weaving spider Araneus ventricosus genome elucidates the spidroin gene catalogue.</title>
        <authorList>
            <person name="Kono N."/>
            <person name="Nakamura H."/>
            <person name="Ohtoshi R."/>
            <person name="Moran D.A.P."/>
            <person name="Shinohara A."/>
            <person name="Yoshida Y."/>
            <person name="Fujiwara M."/>
            <person name="Mori M."/>
            <person name="Tomita M."/>
            <person name="Arakawa K."/>
        </authorList>
    </citation>
    <scope>NUCLEOTIDE SEQUENCE [LARGE SCALE GENOMIC DNA]</scope>
</reference>
<gene>
    <name evidence="1" type="ORF">AVEN_189490_1</name>
</gene>
<dbReference type="EMBL" id="BGPR01165491">
    <property type="protein sequence ID" value="GBM11598.1"/>
    <property type="molecule type" value="Genomic_DNA"/>
</dbReference>
<sequence length="105" mass="11802">MLPIPITKKCVFREPHKGNIYIDGELPINFLVYLHNIPTVGLSIHAQEQNEVSARLNLCRTLPKPHSVLVGESAHQSIMLQFSSSQPPTIWYHPANNISQYGSVE</sequence>
<accession>A0A4Y2D6K1</accession>
<evidence type="ECO:0000313" key="1">
    <source>
        <dbReference type="EMBL" id="GBM11598.1"/>
    </source>
</evidence>
<proteinExistence type="predicted"/>